<feature type="non-terminal residue" evidence="1">
    <location>
        <position position="1"/>
    </location>
</feature>
<sequence>GGSGKKHFSFSGRLLVVFPVFSSVLSVEGLSGSGRRHLAVV</sequence>
<proteinExistence type="predicted"/>
<gene>
    <name evidence="1" type="ORF">AVDCRST_MAG28-2356</name>
</gene>
<dbReference type="EMBL" id="CADCVE010000049">
    <property type="protein sequence ID" value="CAA9455314.1"/>
    <property type="molecule type" value="Genomic_DNA"/>
</dbReference>
<feature type="non-terminal residue" evidence="1">
    <location>
        <position position="41"/>
    </location>
</feature>
<evidence type="ECO:0000313" key="1">
    <source>
        <dbReference type="EMBL" id="CAA9455314.1"/>
    </source>
</evidence>
<dbReference type="AlphaFoldDB" id="A0A6J4QUG6"/>
<protein>
    <submittedName>
        <fullName evidence="1">Uncharacterized protein</fullName>
    </submittedName>
</protein>
<reference evidence="1" key="1">
    <citation type="submission" date="2020-02" db="EMBL/GenBank/DDBJ databases">
        <authorList>
            <person name="Meier V. D."/>
        </authorList>
    </citation>
    <scope>NUCLEOTIDE SEQUENCE</scope>
    <source>
        <strain evidence="1">AVDCRST_MAG28</strain>
    </source>
</reference>
<accession>A0A6J4QUG6</accession>
<name>A0A6J4QUG6_9ACTN</name>
<organism evidence="1">
    <name type="scientific">uncultured Rubrobacteraceae bacterium</name>
    <dbReference type="NCBI Taxonomy" id="349277"/>
    <lineage>
        <taxon>Bacteria</taxon>
        <taxon>Bacillati</taxon>
        <taxon>Actinomycetota</taxon>
        <taxon>Rubrobacteria</taxon>
        <taxon>Rubrobacterales</taxon>
        <taxon>Rubrobacteraceae</taxon>
        <taxon>environmental samples</taxon>
    </lineage>
</organism>